<sequence length="292" mass="31867">MRIADKIGTRRPFFSFEFFPPKDDAAEQTLFATIETLRPLDPGFVSITYGAGGSTRSRTVDLAKRLRGDAGFDVMAHLTCTGATVDDLRGVLRDLRSGGIENVLALRGDPPRGSEGFVAVEGGLRYANDLIALVKREFAFCVGGAAYPEKHPEAVSLDADLQALAAKVRAGAEFLVTQLFFDNARYVEFVERARQWGITVPILPGIMPITNYEQIDRFTRMCGATIPASLRAELEARRNDPQAVIDLGVAYATLQVADLLARGAPGIHFYTLNRSPATRAVMSAMLAARRAW</sequence>
<dbReference type="KEGG" id="vab:WPS_28520"/>
<dbReference type="GO" id="GO:0106312">
    <property type="term" value="F:methylenetetrahydrofolate reductase (NADH) activity"/>
    <property type="evidence" value="ECO:0007669"/>
    <property type="project" value="UniProtKB-EC"/>
</dbReference>
<evidence type="ECO:0000256" key="3">
    <source>
        <dbReference type="ARBA" id="ARBA00006743"/>
    </source>
</evidence>
<protein>
    <recommendedName>
        <fullName evidence="12">Methylenetetrahydrofolate reductase</fullName>
        <ecNumber evidence="12">1.5.1.54</ecNumber>
    </recommendedName>
</protein>
<evidence type="ECO:0000256" key="12">
    <source>
        <dbReference type="RuleBase" id="RU003862"/>
    </source>
</evidence>
<dbReference type="NCBIfam" id="TIGR00676">
    <property type="entry name" value="fadh2"/>
    <property type="match status" value="1"/>
</dbReference>
<keyword evidence="6 12" id="KW-0274">FAD</keyword>
<evidence type="ECO:0000313" key="14">
    <source>
        <dbReference type="Proteomes" id="UP001317532"/>
    </source>
</evidence>
<dbReference type="Pfam" id="PF02219">
    <property type="entry name" value="MTHFR"/>
    <property type="match status" value="1"/>
</dbReference>
<gene>
    <name evidence="13" type="ORF">WPS_28520</name>
</gene>
<keyword evidence="5 12" id="KW-0285">Flavoprotein</keyword>
<evidence type="ECO:0000256" key="6">
    <source>
        <dbReference type="ARBA" id="ARBA00022827"/>
    </source>
</evidence>
<evidence type="ECO:0000256" key="4">
    <source>
        <dbReference type="ARBA" id="ARBA00022605"/>
    </source>
</evidence>
<comment type="pathway">
    <text evidence="10">Amino-acid biosynthesis; L-methionine biosynthesis via de novo pathway.</text>
</comment>
<evidence type="ECO:0000256" key="9">
    <source>
        <dbReference type="ARBA" id="ARBA00023167"/>
    </source>
</evidence>
<evidence type="ECO:0000313" key="13">
    <source>
        <dbReference type="EMBL" id="BDE07576.1"/>
    </source>
</evidence>
<evidence type="ECO:0000256" key="7">
    <source>
        <dbReference type="ARBA" id="ARBA00023002"/>
    </source>
</evidence>
<dbReference type="EMBL" id="AP025523">
    <property type="protein sequence ID" value="BDE07576.1"/>
    <property type="molecule type" value="Genomic_DNA"/>
</dbReference>
<dbReference type="GO" id="GO:0005829">
    <property type="term" value="C:cytosol"/>
    <property type="evidence" value="ECO:0007669"/>
    <property type="project" value="InterPro"/>
</dbReference>
<evidence type="ECO:0000256" key="11">
    <source>
        <dbReference type="ARBA" id="ARBA00048628"/>
    </source>
</evidence>
<accession>A0AAN1XY65</accession>
<proteinExistence type="inferred from homology"/>
<dbReference type="Gene3D" id="3.20.20.220">
    <property type="match status" value="1"/>
</dbReference>
<dbReference type="InterPro" id="IPR004620">
    <property type="entry name" value="MTHF_reductase_bac"/>
</dbReference>
<comment type="pathway">
    <text evidence="2 12">One-carbon metabolism; tetrahydrofolate interconversion.</text>
</comment>
<dbReference type="InterPro" id="IPR029041">
    <property type="entry name" value="FAD-linked_oxidoreductase-like"/>
</dbReference>
<comment type="similarity">
    <text evidence="3 12">Belongs to the methylenetetrahydrofolate reductase family.</text>
</comment>
<dbReference type="AlphaFoldDB" id="A0AAN1XY65"/>
<reference evidence="13 14" key="1">
    <citation type="journal article" date="2022" name="ISME Commun">
        <title>Vulcanimicrobium alpinus gen. nov. sp. nov., the first cultivated representative of the candidate phylum 'Eremiobacterota', is a metabolically versatile aerobic anoxygenic phototroph.</title>
        <authorList>
            <person name="Yabe S."/>
            <person name="Muto K."/>
            <person name="Abe K."/>
            <person name="Yokota A."/>
            <person name="Staudigel H."/>
            <person name="Tebo B.M."/>
        </authorList>
    </citation>
    <scope>NUCLEOTIDE SEQUENCE [LARGE SCALE GENOMIC DNA]</scope>
    <source>
        <strain evidence="13 14">WC8-2</strain>
    </source>
</reference>
<dbReference type="SUPFAM" id="SSF51730">
    <property type="entry name" value="FAD-linked oxidoreductase"/>
    <property type="match status" value="1"/>
</dbReference>
<evidence type="ECO:0000256" key="1">
    <source>
        <dbReference type="ARBA" id="ARBA00001974"/>
    </source>
</evidence>
<dbReference type="GO" id="GO:0009086">
    <property type="term" value="P:methionine biosynthetic process"/>
    <property type="evidence" value="ECO:0007669"/>
    <property type="project" value="UniProtKB-KW"/>
</dbReference>
<dbReference type="GO" id="GO:0071949">
    <property type="term" value="F:FAD binding"/>
    <property type="evidence" value="ECO:0007669"/>
    <property type="project" value="TreeGrafter"/>
</dbReference>
<dbReference type="EC" id="1.5.1.54" evidence="12"/>
<keyword evidence="4" id="KW-0028">Amino-acid biosynthesis</keyword>
<keyword evidence="14" id="KW-1185">Reference proteome</keyword>
<evidence type="ECO:0000256" key="8">
    <source>
        <dbReference type="ARBA" id="ARBA00023027"/>
    </source>
</evidence>
<evidence type="ECO:0000256" key="5">
    <source>
        <dbReference type="ARBA" id="ARBA00022630"/>
    </source>
</evidence>
<comment type="cofactor">
    <cofactor evidence="1 12">
        <name>FAD</name>
        <dbReference type="ChEBI" id="CHEBI:57692"/>
    </cofactor>
</comment>
<keyword evidence="7 12" id="KW-0560">Oxidoreductase</keyword>
<dbReference type="GO" id="GO:0035999">
    <property type="term" value="P:tetrahydrofolate interconversion"/>
    <property type="evidence" value="ECO:0007669"/>
    <property type="project" value="TreeGrafter"/>
</dbReference>
<evidence type="ECO:0000256" key="10">
    <source>
        <dbReference type="ARBA" id="ARBA00034478"/>
    </source>
</evidence>
<dbReference type="PANTHER" id="PTHR45754">
    <property type="entry name" value="METHYLENETETRAHYDROFOLATE REDUCTASE"/>
    <property type="match status" value="1"/>
</dbReference>
<keyword evidence="8" id="KW-0520">NAD</keyword>
<comment type="catalytic activity">
    <reaction evidence="11">
        <text>(6S)-5-methyl-5,6,7,8-tetrahydrofolate + NAD(+) = (6R)-5,10-methylene-5,6,7,8-tetrahydrofolate + NADH + H(+)</text>
        <dbReference type="Rhea" id="RHEA:19821"/>
        <dbReference type="ChEBI" id="CHEBI:15378"/>
        <dbReference type="ChEBI" id="CHEBI:15636"/>
        <dbReference type="ChEBI" id="CHEBI:18608"/>
        <dbReference type="ChEBI" id="CHEBI:57540"/>
        <dbReference type="ChEBI" id="CHEBI:57945"/>
        <dbReference type="EC" id="1.5.1.54"/>
    </reaction>
    <physiologicalReaction direction="right-to-left" evidence="11">
        <dbReference type="Rhea" id="RHEA:19823"/>
    </physiologicalReaction>
</comment>
<dbReference type="CDD" id="cd00537">
    <property type="entry name" value="MTHFR"/>
    <property type="match status" value="1"/>
</dbReference>
<evidence type="ECO:0000256" key="2">
    <source>
        <dbReference type="ARBA" id="ARBA00004777"/>
    </source>
</evidence>
<dbReference type="Proteomes" id="UP001317532">
    <property type="component" value="Chromosome"/>
</dbReference>
<dbReference type="RefSeq" id="WP_317995157.1">
    <property type="nucleotide sequence ID" value="NZ_AP025523.1"/>
</dbReference>
<dbReference type="PANTHER" id="PTHR45754:SF3">
    <property type="entry name" value="METHYLENETETRAHYDROFOLATE REDUCTASE (NADPH)"/>
    <property type="match status" value="1"/>
</dbReference>
<name>A0AAN1XY65_UNVUL</name>
<organism evidence="13 14">
    <name type="scientific">Vulcanimicrobium alpinum</name>
    <dbReference type="NCBI Taxonomy" id="3016050"/>
    <lineage>
        <taxon>Bacteria</taxon>
        <taxon>Bacillati</taxon>
        <taxon>Vulcanimicrobiota</taxon>
        <taxon>Vulcanimicrobiia</taxon>
        <taxon>Vulcanimicrobiales</taxon>
        <taxon>Vulcanimicrobiaceae</taxon>
        <taxon>Vulcanimicrobium</taxon>
    </lineage>
</organism>
<dbReference type="InterPro" id="IPR003171">
    <property type="entry name" value="Mehydrof_redctse-like"/>
</dbReference>
<keyword evidence="9" id="KW-0486">Methionine biosynthesis</keyword>